<keyword evidence="3" id="KW-1185">Reference proteome</keyword>
<evidence type="ECO:0000313" key="2">
    <source>
        <dbReference type="EMBL" id="GFR69124.1"/>
    </source>
</evidence>
<dbReference type="Proteomes" id="UP000762676">
    <property type="component" value="Unassembled WGS sequence"/>
</dbReference>
<feature type="region of interest" description="Disordered" evidence="1">
    <location>
        <begin position="1"/>
        <end position="21"/>
    </location>
</feature>
<feature type="compositionally biased region" description="Polar residues" evidence="1">
    <location>
        <begin position="1"/>
        <end position="12"/>
    </location>
</feature>
<dbReference type="EMBL" id="BMAT01011259">
    <property type="protein sequence ID" value="GFR69124.1"/>
    <property type="molecule type" value="Genomic_DNA"/>
</dbReference>
<proteinExistence type="predicted"/>
<organism evidence="2 3">
    <name type="scientific">Elysia marginata</name>
    <dbReference type="NCBI Taxonomy" id="1093978"/>
    <lineage>
        <taxon>Eukaryota</taxon>
        <taxon>Metazoa</taxon>
        <taxon>Spiralia</taxon>
        <taxon>Lophotrochozoa</taxon>
        <taxon>Mollusca</taxon>
        <taxon>Gastropoda</taxon>
        <taxon>Heterobranchia</taxon>
        <taxon>Euthyneura</taxon>
        <taxon>Panpulmonata</taxon>
        <taxon>Sacoglossa</taxon>
        <taxon>Placobranchoidea</taxon>
        <taxon>Plakobranchidae</taxon>
        <taxon>Elysia</taxon>
    </lineage>
</organism>
<name>A0AAV4F7S3_9GAST</name>
<protein>
    <submittedName>
        <fullName evidence="2">Uncharacterized protein</fullName>
    </submittedName>
</protein>
<accession>A0AAV4F7S3</accession>
<comment type="caution">
    <text evidence="2">The sequence shown here is derived from an EMBL/GenBank/DDBJ whole genome shotgun (WGS) entry which is preliminary data.</text>
</comment>
<reference evidence="2 3" key="1">
    <citation type="journal article" date="2021" name="Elife">
        <title>Chloroplast acquisition without the gene transfer in kleptoplastic sea slugs, Plakobranchus ocellatus.</title>
        <authorList>
            <person name="Maeda T."/>
            <person name="Takahashi S."/>
            <person name="Yoshida T."/>
            <person name="Shimamura S."/>
            <person name="Takaki Y."/>
            <person name="Nagai Y."/>
            <person name="Toyoda A."/>
            <person name="Suzuki Y."/>
            <person name="Arimoto A."/>
            <person name="Ishii H."/>
            <person name="Satoh N."/>
            <person name="Nishiyama T."/>
            <person name="Hasebe M."/>
            <person name="Maruyama T."/>
            <person name="Minagawa J."/>
            <person name="Obokata J."/>
            <person name="Shigenobu S."/>
        </authorList>
    </citation>
    <scope>NUCLEOTIDE SEQUENCE [LARGE SCALE GENOMIC DNA]</scope>
</reference>
<evidence type="ECO:0000313" key="3">
    <source>
        <dbReference type="Proteomes" id="UP000762676"/>
    </source>
</evidence>
<dbReference type="AlphaFoldDB" id="A0AAV4F7S3"/>
<sequence>MPFVSSKNLLTNRKQRIQPRNERDLSHLSDIAQNKQQRAQLSAKIREAAEVTAAAAAVVVKAVVVDIGAGTVVAKQVVIVVVVVHVVVEVVVGKML</sequence>
<evidence type="ECO:0000256" key="1">
    <source>
        <dbReference type="SAM" id="MobiDB-lite"/>
    </source>
</evidence>
<gene>
    <name evidence="2" type="ORF">ElyMa_005622300</name>
</gene>